<evidence type="ECO:0000313" key="2">
    <source>
        <dbReference type="EMBL" id="KAI9632367.1"/>
    </source>
</evidence>
<proteinExistence type="predicted"/>
<keyword evidence="3" id="KW-1185">Reference proteome</keyword>
<name>A0AA38LPQ3_9TREE</name>
<accession>A0AA38LPQ3</accession>
<organism evidence="2 3">
    <name type="scientific">Dioszegia hungarica</name>
    <dbReference type="NCBI Taxonomy" id="4972"/>
    <lineage>
        <taxon>Eukaryota</taxon>
        <taxon>Fungi</taxon>
        <taxon>Dikarya</taxon>
        <taxon>Basidiomycota</taxon>
        <taxon>Agaricomycotina</taxon>
        <taxon>Tremellomycetes</taxon>
        <taxon>Tremellales</taxon>
        <taxon>Bulleribasidiaceae</taxon>
        <taxon>Dioszegia</taxon>
    </lineage>
</organism>
<comment type="caution">
    <text evidence="2">The sequence shown here is derived from an EMBL/GenBank/DDBJ whole genome shotgun (WGS) entry which is preliminary data.</text>
</comment>
<gene>
    <name evidence="2" type="ORF">MKK02DRAFT_40670</name>
</gene>
<feature type="region of interest" description="Disordered" evidence="1">
    <location>
        <begin position="287"/>
        <end position="346"/>
    </location>
</feature>
<reference evidence="2" key="1">
    <citation type="journal article" date="2022" name="G3 (Bethesda)">
        <title>High quality genome of the basidiomycete yeast Dioszegia hungarica PDD-24b-2 isolated from cloud water.</title>
        <authorList>
            <person name="Jarrige D."/>
            <person name="Haridas S."/>
            <person name="Bleykasten-Grosshans C."/>
            <person name="Joly M."/>
            <person name="Nadalig T."/>
            <person name="Sancelme M."/>
            <person name="Vuilleumier S."/>
            <person name="Grigoriev I.V."/>
            <person name="Amato P."/>
            <person name="Bringel F."/>
        </authorList>
    </citation>
    <scope>NUCLEOTIDE SEQUENCE</scope>
    <source>
        <strain evidence="2">PDD-24b-2</strain>
    </source>
</reference>
<dbReference type="Proteomes" id="UP001164286">
    <property type="component" value="Unassembled WGS sequence"/>
</dbReference>
<sequence>MPQPTVEIVPYLATPLPPLRESYPPGTGGTGPRSEFKGALKTVDVIKGLEGDVEKYLKTIPNEPIHPHPTHKYPKFVQAMSTIPQVIKSPTDLQTCLSTLPLAGVSSMLTTLDCKEAGIEPGPKGAQGMDAAGYESDGGEEAETRGHVPKDDRVKPWYWQYSKSPMGSGEFLLMQKGSDKVHLVVRTVNSAAFSGHDWEEYVVSGDYRYNTKSKASWYWSRTYGATTRLDCTHYVLTDWQRWAFGVFDESRAHGYVSDVWAYDKTGPSVMQALFYWARSAIGKPNGFQIPSSSSESSKSGDKEIFTDNPARRSSISGTKPRTPKDPRKVKAANESDIEESDAEDAA</sequence>
<evidence type="ECO:0000256" key="1">
    <source>
        <dbReference type="SAM" id="MobiDB-lite"/>
    </source>
</evidence>
<protein>
    <submittedName>
        <fullName evidence="2">Uncharacterized protein</fullName>
    </submittedName>
</protein>
<dbReference type="EMBL" id="JAKWFO010000014">
    <property type="protein sequence ID" value="KAI9632367.1"/>
    <property type="molecule type" value="Genomic_DNA"/>
</dbReference>
<feature type="region of interest" description="Disordered" evidence="1">
    <location>
        <begin position="119"/>
        <end position="147"/>
    </location>
</feature>
<dbReference type="RefSeq" id="XP_052942144.1">
    <property type="nucleotide sequence ID" value="XM_053091208.1"/>
</dbReference>
<evidence type="ECO:0000313" key="3">
    <source>
        <dbReference type="Proteomes" id="UP001164286"/>
    </source>
</evidence>
<feature type="compositionally biased region" description="Basic and acidic residues" evidence="1">
    <location>
        <begin position="322"/>
        <end position="333"/>
    </location>
</feature>
<dbReference type="AlphaFoldDB" id="A0AA38LPQ3"/>
<dbReference type="GeneID" id="77730413"/>
<feature type="compositionally biased region" description="Acidic residues" evidence="1">
    <location>
        <begin position="335"/>
        <end position="346"/>
    </location>
</feature>